<reference evidence="2 3" key="1">
    <citation type="submission" date="2017-10" db="EMBL/GenBank/DDBJ databases">
        <title>Bifidobacterium genomics.</title>
        <authorList>
            <person name="Lugli G.A."/>
            <person name="Milani C."/>
            <person name="Mancabelli L."/>
        </authorList>
    </citation>
    <scope>NUCLEOTIDE SEQUENCE [LARGE SCALE GENOMIC DNA]</scope>
    <source>
        <strain evidence="2 3">1744B</strain>
    </source>
</reference>
<gene>
    <name evidence="2" type="ORF">CQR56_0287</name>
</gene>
<proteinExistence type="predicted"/>
<dbReference type="AlphaFoldDB" id="A0A2N3QYM3"/>
<comment type="caution">
    <text evidence="2">The sequence shown here is derived from an EMBL/GenBank/DDBJ whole genome shotgun (WGS) entry which is preliminary data.</text>
</comment>
<name>A0A2N3QYM3_9BIFI</name>
<organism evidence="2 3">
    <name type="scientific">Bifidobacterium pseudolongum subsp. globosum</name>
    <dbReference type="NCBI Taxonomy" id="1690"/>
    <lineage>
        <taxon>Bacteria</taxon>
        <taxon>Bacillati</taxon>
        <taxon>Actinomycetota</taxon>
        <taxon>Actinomycetes</taxon>
        <taxon>Bifidobacteriales</taxon>
        <taxon>Bifidobacteriaceae</taxon>
        <taxon>Bifidobacterium</taxon>
    </lineage>
</organism>
<feature type="compositionally biased region" description="Polar residues" evidence="1">
    <location>
        <begin position="166"/>
        <end position="179"/>
    </location>
</feature>
<accession>A0A2N3QYM3</accession>
<evidence type="ECO:0000313" key="3">
    <source>
        <dbReference type="Proteomes" id="UP000233783"/>
    </source>
</evidence>
<dbReference type="Proteomes" id="UP000233783">
    <property type="component" value="Unassembled WGS sequence"/>
</dbReference>
<sequence length="209" mass="23505">MSSKTPQSAMNNYSTTISGTSTNSLIPHEDFTIHPSVPGYRRRRYAQIRANSSQLSHQNRVCSLMPQQAHGRIPAESLYLNTYSYPCTRRNRRSFIGSIKAAAEIWKQCLHPHWRRHCFRESETAAMRARCRAPRIPLHQGAARGVCPLAIVSVLYCRHPRPAVPLSSQPLQETSTSPPTRLGRNPQYPKPFRVPKPLGSPCIATGVPR</sequence>
<protein>
    <submittedName>
        <fullName evidence="2">Uncharacterized protein</fullName>
    </submittedName>
</protein>
<evidence type="ECO:0000256" key="1">
    <source>
        <dbReference type="SAM" id="MobiDB-lite"/>
    </source>
</evidence>
<dbReference type="EMBL" id="PCHB01000004">
    <property type="protein sequence ID" value="PKU98293.1"/>
    <property type="molecule type" value="Genomic_DNA"/>
</dbReference>
<feature type="region of interest" description="Disordered" evidence="1">
    <location>
        <begin position="166"/>
        <end position="209"/>
    </location>
</feature>
<evidence type="ECO:0000313" key="2">
    <source>
        <dbReference type="EMBL" id="PKU98293.1"/>
    </source>
</evidence>